<comment type="caution">
    <text evidence="2">The sequence shown here is derived from an EMBL/GenBank/DDBJ whole genome shotgun (WGS) entry which is preliminary data.</text>
</comment>
<dbReference type="Proteomes" id="UP000886520">
    <property type="component" value="Chromosome 17"/>
</dbReference>
<accession>A0A9D4UGZ9</accession>
<organism evidence="2 3">
    <name type="scientific">Adiantum capillus-veneris</name>
    <name type="common">Maidenhair fern</name>
    <dbReference type="NCBI Taxonomy" id="13818"/>
    <lineage>
        <taxon>Eukaryota</taxon>
        <taxon>Viridiplantae</taxon>
        <taxon>Streptophyta</taxon>
        <taxon>Embryophyta</taxon>
        <taxon>Tracheophyta</taxon>
        <taxon>Polypodiopsida</taxon>
        <taxon>Polypodiidae</taxon>
        <taxon>Polypodiales</taxon>
        <taxon>Pteridineae</taxon>
        <taxon>Pteridaceae</taxon>
        <taxon>Vittarioideae</taxon>
        <taxon>Adiantum</taxon>
    </lineage>
</organism>
<evidence type="ECO:0000313" key="3">
    <source>
        <dbReference type="Proteomes" id="UP000886520"/>
    </source>
</evidence>
<dbReference type="EMBL" id="JABFUD020000017">
    <property type="protein sequence ID" value="KAI5067715.1"/>
    <property type="molecule type" value="Genomic_DNA"/>
</dbReference>
<proteinExistence type="predicted"/>
<reference evidence="2" key="1">
    <citation type="submission" date="2021-01" db="EMBL/GenBank/DDBJ databases">
        <title>Adiantum capillus-veneris genome.</title>
        <authorList>
            <person name="Fang Y."/>
            <person name="Liao Q."/>
        </authorList>
    </citation>
    <scope>NUCLEOTIDE SEQUENCE</scope>
    <source>
        <strain evidence="2">H3</strain>
        <tissue evidence="2">Leaf</tissue>
    </source>
</reference>
<sequence>MAMASLGARIVPETSMKLMGGLNLTVTPEDCEESNYGAWSVDGKGEQPPSAYGSFSSAVNKAESDQTSYNVDLISDSSSSAASWCKGKLSVLLEEGESLSHGEGSSSSSLSIASSSASSSHAFFRRHKNKERESWKHHRQRRDGNKESFMSVLLWPLKKLRDGYMSCMMGLDGAGDLSGLAQGSTFATSTKYFTSASISKTDMKNYG</sequence>
<feature type="compositionally biased region" description="Basic residues" evidence="1">
    <location>
        <begin position="123"/>
        <end position="141"/>
    </location>
</feature>
<protein>
    <submittedName>
        <fullName evidence="2">Uncharacterized protein</fullName>
    </submittedName>
</protein>
<keyword evidence="3" id="KW-1185">Reference proteome</keyword>
<gene>
    <name evidence="2" type="ORF">GOP47_0018243</name>
</gene>
<dbReference type="OrthoDB" id="10501124at2759"/>
<evidence type="ECO:0000313" key="2">
    <source>
        <dbReference type="EMBL" id="KAI5067715.1"/>
    </source>
</evidence>
<feature type="region of interest" description="Disordered" evidence="1">
    <location>
        <begin position="121"/>
        <end position="143"/>
    </location>
</feature>
<evidence type="ECO:0000256" key="1">
    <source>
        <dbReference type="SAM" id="MobiDB-lite"/>
    </source>
</evidence>
<name>A0A9D4UGZ9_ADICA</name>
<dbReference type="AlphaFoldDB" id="A0A9D4UGZ9"/>